<accession>A0ACB8FKX9</accession>
<name>A0ACB8FKX9_9SAUR</name>
<dbReference type="Proteomes" id="UP000827872">
    <property type="component" value="Linkage Group LG04"/>
</dbReference>
<reference evidence="1" key="1">
    <citation type="submission" date="2021-08" db="EMBL/GenBank/DDBJ databases">
        <title>The first chromosome-level gecko genome reveals the dynamic sex chromosomes of Neotropical dwarf geckos (Sphaerodactylidae: Sphaerodactylus).</title>
        <authorList>
            <person name="Pinto B.J."/>
            <person name="Keating S.E."/>
            <person name="Gamble T."/>
        </authorList>
    </citation>
    <scope>NUCLEOTIDE SEQUENCE</scope>
    <source>
        <strain evidence="1">TG3544</strain>
    </source>
</reference>
<dbReference type="EMBL" id="CM037617">
    <property type="protein sequence ID" value="KAH8005885.1"/>
    <property type="molecule type" value="Genomic_DNA"/>
</dbReference>
<protein>
    <submittedName>
        <fullName evidence="1">Uncharacterized protein</fullName>
    </submittedName>
</protein>
<gene>
    <name evidence="1" type="ORF">K3G42_031416</name>
</gene>
<evidence type="ECO:0000313" key="1">
    <source>
        <dbReference type="EMBL" id="KAH8005885.1"/>
    </source>
</evidence>
<keyword evidence="2" id="KW-1185">Reference proteome</keyword>
<organism evidence="1 2">
    <name type="scientific">Sphaerodactylus townsendi</name>
    <dbReference type="NCBI Taxonomy" id="933632"/>
    <lineage>
        <taxon>Eukaryota</taxon>
        <taxon>Metazoa</taxon>
        <taxon>Chordata</taxon>
        <taxon>Craniata</taxon>
        <taxon>Vertebrata</taxon>
        <taxon>Euteleostomi</taxon>
        <taxon>Lepidosauria</taxon>
        <taxon>Squamata</taxon>
        <taxon>Bifurcata</taxon>
        <taxon>Gekkota</taxon>
        <taxon>Sphaerodactylidae</taxon>
        <taxon>Sphaerodactylus</taxon>
    </lineage>
</organism>
<proteinExistence type="predicted"/>
<comment type="caution">
    <text evidence="1">The sequence shown here is derived from an EMBL/GenBank/DDBJ whole genome shotgun (WGS) entry which is preliminary data.</text>
</comment>
<sequence length="636" mass="69330">MPTAWPGALGLWRLAVFLSYLVAPVGASENFDLQCYTDFATEVVCHWDAEGATDCAKTFRVNVYNNAKLRPKCVPENRRIPEFASPRCFCRMNGMKETDFGGTEFTLSLGAGTKKSKNTTVKLDNIAVKPRPPINLTVTKSSKRSFVLNWTKDYGPDSHIRNIKVLHQVRISSEGSEQPELRNITEQAEHCEIFAQSLLPGENYTVWVRYRLADWGGFWSEWSSPVTLINNFKPESGDTLWRLILLICFLVLVLVPASFFCWISVWLCGRCSRGPKERCHSGPHQRISWETSDGATCSGRLDKAVVRVPTCLIPEAPPVESPLTICTPEAASGPGAQTEDEEDHIPRHDALTDLFLDILGSGGSAEGAEAPDSALGESPPDSAPKLELEDLCLFGGTPQKNPSGSCTSGYQNSVVSASSRAASPALEQPRGGGQSFSPTQYKSLVFPHQLSSTPYPAVVTDRKSPQAPTSQPPCYKSFSSLVGLPTASVHPPWKHQLDFPGVDQAQVLTRWPPSCVEGLFSPPQQEAPSQNAPDIPCLAGYRPFKVGLLPSTVSQDPGCLSSGSPQDPHQGAFQGIPDPILRTWEAETGTWPGASWEEPLAFDLSPCTEEEEQDSCQGGFRQGTEGFLPRLPVAPF</sequence>
<evidence type="ECO:0000313" key="2">
    <source>
        <dbReference type="Proteomes" id="UP000827872"/>
    </source>
</evidence>